<dbReference type="Pfam" id="PF18831">
    <property type="entry name" value="LRR_11"/>
    <property type="match status" value="1"/>
</dbReference>
<dbReference type="CTD" id="4064"/>
<keyword evidence="3" id="KW-0677">Repeat</keyword>
<keyword evidence="1" id="KW-0433">Leucine-rich repeat</keyword>
<dbReference type="Pfam" id="PF13855">
    <property type="entry name" value="LRR_8"/>
    <property type="match status" value="4"/>
</dbReference>
<dbReference type="GeneID" id="129334843"/>
<feature type="domain" description="LRRCT" evidence="6">
    <location>
        <begin position="578"/>
        <end position="627"/>
    </location>
</feature>
<feature type="signal peptide" evidence="5">
    <location>
        <begin position="1"/>
        <end position="18"/>
    </location>
</feature>
<sequence>MACCTYCWVLMGLLGISCEVTRTVDKMCIEFIANRSYSCEDLGLEQIPEYLPFTTEVLDFSFNFLYALQSPTFSKLEDLVSLDLTRCQINWIYGGAFQSNSHLETIVLTGNLLLFLADEAFTGPSHLKHLDLTQTGLTSLEFIPMQDLGKLETLILGSNHIQSIQFPPDFPTKNLKYLDFQMNIIQKISANDIAILKKTSNLTLILKGNNIAVIEDRAFSSIFFYSLNFGGCINISVILDGLQGAETVVLWLGSFEDMAHGIDISVLMLQGICNISAHELNLQYHHFSQISAGTFQCLTKLQKLDLTHTFLKMLPPDIVSMNVLKELHLSKNDFMLLCDISSAAFPNLTHLFIRDNSEKLNLGSGCLETLSKLQYLDLSNSQVQSSDCCNQELRGLSSLRHLNLSYNRQLLLHNIAFEECANLVILDLAFTQVTTSEPEGPFRNLHLLQSLNLSYCQIGSSIQYILQGLESLNVLNLRGNNFESGTMLNDNVFRQTPNLEVLILSSCKLPGIQTKAFYALRKLKHVDLSYNNLIAFSSDIFSNLRSIYLNFANNKIRIIPRDMLTSLSGKSVINLSYNPLECTCSNIELLTWYKQNIDKIEDSDKTTCSEPKSLAGIKLFFVNLSCGHHTAQIILITLVVIAVIAASLILITRFLKRKYQHI</sequence>
<gene>
    <name evidence="8" type="primary">CD180</name>
</gene>
<dbReference type="InterPro" id="IPR001611">
    <property type="entry name" value="Leu-rich_rpt"/>
</dbReference>
<dbReference type="Pfam" id="PF13516">
    <property type="entry name" value="LRR_6"/>
    <property type="match status" value="1"/>
</dbReference>
<dbReference type="InterPro" id="IPR000483">
    <property type="entry name" value="Cys-rich_flank_reg_C"/>
</dbReference>
<evidence type="ECO:0000256" key="2">
    <source>
        <dbReference type="ARBA" id="ARBA00022729"/>
    </source>
</evidence>
<dbReference type="InterPro" id="IPR003591">
    <property type="entry name" value="Leu-rich_rpt_typical-subtyp"/>
</dbReference>
<dbReference type="SMART" id="SM00082">
    <property type="entry name" value="LRRCT"/>
    <property type="match status" value="1"/>
</dbReference>
<dbReference type="InterPro" id="IPR041281">
    <property type="entry name" value="LRR_11"/>
</dbReference>
<dbReference type="InterPro" id="IPR050333">
    <property type="entry name" value="SLRP"/>
</dbReference>
<name>A0AA97JU64_EUBMA</name>
<evidence type="ECO:0000313" key="7">
    <source>
        <dbReference type="Proteomes" id="UP001190640"/>
    </source>
</evidence>
<keyword evidence="4" id="KW-1133">Transmembrane helix</keyword>
<keyword evidence="4" id="KW-0812">Transmembrane</keyword>
<dbReference type="SUPFAM" id="SSF52058">
    <property type="entry name" value="L domain-like"/>
    <property type="match status" value="2"/>
</dbReference>
<evidence type="ECO:0000259" key="6">
    <source>
        <dbReference type="SMART" id="SM00082"/>
    </source>
</evidence>
<feature type="transmembrane region" description="Helical" evidence="4">
    <location>
        <begin position="633"/>
        <end position="655"/>
    </location>
</feature>
<protein>
    <submittedName>
        <fullName evidence="8">CD180 antigen</fullName>
    </submittedName>
</protein>
<dbReference type="RefSeq" id="XP_054843164.1">
    <property type="nucleotide sequence ID" value="XM_054987189.1"/>
</dbReference>
<dbReference type="SMART" id="SM00369">
    <property type="entry name" value="LRR_TYP"/>
    <property type="match status" value="11"/>
</dbReference>
<reference evidence="8" key="1">
    <citation type="submission" date="2025-08" db="UniProtKB">
        <authorList>
            <consortium name="RefSeq"/>
        </authorList>
    </citation>
    <scope>IDENTIFICATION</scope>
    <source>
        <tissue evidence="8">Blood</tissue>
    </source>
</reference>
<dbReference type="InterPro" id="IPR032675">
    <property type="entry name" value="LRR_dom_sf"/>
</dbReference>
<keyword evidence="2 5" id="KW-0732">Signal</keyword>
<accession>A0AA97JU64</accession>
<keyword evidence="7" id="KW-1185">Reference proteome</keyword>
<evidence type="ECO:0000256" key="4">
    <source>
        <dbReference type="SAM" id="Phobius"/>
    </source>
</evidence>
<dbReference type="PANTHER" id="PTHR45712:SF22">
    <property type="entry name" value="INSULIN-LIKE GROWTH FACTOR-BINDING PROTEIN COMPLEX ACID LABILE SUBUNIT"/>
    <property type="match status" value="1"/>
</dbReference>
<evidence type="ECO:0000256" key="5">
    <source>
        <dbReference type="SAM" id="SignalP"/>
    </source>
</evidence>
<evidence type="ECO:0000256" key="1">
    <source>
        <dbReference type="ARBA" id="ARBA00022614"/>
    </source>
</evidence>
<dbReference type="FunFam" id="3.80.10.10:FF:001164">
    <property type="entry name" value="GH01279p"/>
    <property type="match status" value="1"/>
</dbReference>
<dbReference type="Gene3D" id="3.80.10.10">
    <property type="entry name" value="Ribonuclease Inhibitor"/>
    <property type="match status" value="1"/>
</dbReference>
<keyword evidence="4" id="KW-0472">Membrane</keyword>
<organism evidence="7 8">
    <name type="scientific">Eublepharis macularius</name>
    <name type="common">Leopard gecko</name>
    <name type="synonym">Cyrtodactylus macularius</name>
    <dbReference type="NCBI Taxonomy" id="481883"/>
    <lineage>
        <taxon>Eukaryota</taxon>
        <taxon>Metazoa</taxon>
        <taxon>Chordata</taxon>
        <taxon>Craniata</taxon>
        <taxon>Vertebrata</taxon>
        <taxon>Euteleostomi</taxon>
        <taxon>Lepidosauria</taxon>
        <taxon>Squamata</taxon>
        <taxon>Bifurcata</taxon>
        <taxon>Gekkota</taxon>
        <taxon>Eublepharidae</taxon>
        <taxon>Eublepharinae</taxon>
        <taxon>Eublepharis</taxon>
    </lineage>
</organism>
<dbReference type="KEGG" id="emc:129334843"/>
<evidence type="ECO:0000256" key="3">
    <source>
        <dbReference type="ARBA" id="ARBA00022737"/>
    </source>
</evidence>
<proteinExistence type="predicted"/>
<dbReference type="AlphaFoldDB" id="A0AA97JU64"/>
<feature type="chain" id="PRO_5041666491" evidence="5">
    <location>
        <begin position="19"/>
        <end position="662"/>
    </location>
</feature>
<dbReference type="Proteomes" id="UP001190640">
    <property type="component" value="Chromosome 8"/>
</dbReference>
<evidence type="ECO:0000313" key="8">
    <source>
        <dbReference type="RefSeq" id="XP_054843164.1"/>
    </source>
</evidence>
<dbReference type="PANTHER" id="PTHR45712">
    <property type="entry name" value="AGAP008170-PA"/>
    <property type="match status" value="1"/>
</dbReference>